<evidence type="ECO:0000256" key="4">
    <source>
        <dbReference type="ARBA" id="ARBA00022792"/>
    </source>
</evidence>
<dbReference type="EMBL" id="JAULSN010000002">
    <property type="protein sequence ID" value="KAK3378934.1"/>
    <property type="molecule type" value="Genomic_DNA"/>
</dbReference>
<comment type="caution">
    <text evidence="10">The sequence shown here is derived from an EMBL/GenBank/DDBJ whole genome shotgun (WGS) entry which is preliminary data.</text>
</comment>
<evidence type="ECO:0000256" key="5">
    <source>
        <dbReference type="ARBA" id="ARBA00022946"/>
    </source>
</evidence>
<evidence type="ECO:0000256" key="3">
    <source>
        <dbReference type="ARBA" id="ARBA00010787"/>
    </source>
</evidence>
<organism evidence="10 11">
    <name type="scientific">Lasiosphaeria ovina</name>
    <dbReference type="NCBI Taxonomy" id="92902"/>
    <lineage>
        <taxon>Eukaryota</taxon>
        <taxon>Fungi</taxon>
        <taxon>Dikarya</taxon>
        <taxon>Ascomycota</taxon>
        <taxon>Pezizomycotina</taxon>
        <taxon>Sordariomycetes</taxon>
        <taxon>Sordariomycetidae</taxon>
        <taxon>Sordariales</taxon>
        <taxon>Lasiosphaeriaceae</taxon>
        <taxon>Lasiosphaeria</taxon>
    </lineage>
</organism>
<dbReference type="GO" id="GO:0140053">
    <property type="term" value="P:mitochondrial gene expression"/>
    <property type="evidence" value="ECO:0007669"/>
    <property type="project" value="UniProtKB-UniRule"/>
</dbReference>
<proteinExistence type="inferred from homology"/>
<dbReference type="InterPro" id="IPR040152">
    <property type="entry name" value="Atp25"/>
</dbReference>
<sequence>MGVALRAVGSSACSACRLSAPRLFAGHISTSRAVQAAARQWPAAPANARFSSFRATPRLQQPSIEEVEEEKVGNGVHEPASEPNGDDVPWYLQVEPPRHPTLLHEPPPLPEIPESSPKLMEPLLKFVAEELGLDELSLLDLRELDPAPALGPDLMMLFGSARSERHLHVSADRLVRWLRGRGITAQADGLLGRNELKTRLRRKARKAKLLGKTGDGPGEDDGISTGWICVNLGTLGRSDQEVTIYDDTGAQVGFGVPQLGTTVVVQIMTESRREELSLEKLWSGKLKRSLEKSQPKQGTEALGGTDVFDEAFPTQAKTDRLRGAKGPGIVGGSQFAVPSRFFSTSSRRLKVPAVDSTAIGEIISSGRQAVSMQEMSELLMTDVESKLHVLSLLKQYAESLNDHTTALDRALVPSEDGTPSAFLSIFNRAISGLSPSQALDHRLWLETLRANNLSPFYPNFEVAKALVKELQSGPEISRENCIDLIRLIYIHGGKSDEDVRQQSILAMEVIDTMSARGEKVLDNDVVGTVIESLLRHGRKESPEVTRLLRQFEDLFAPGYLPCPSEALLVRLLDAYSAQGDWGGFWKIWRIPPRFLQPRSSRMYAYLFHRFAADNNQKRATYALRWTVDEMTKEQPPVLPKGRLLEALKACILCADPTAVRRANQVKMMPTMPREAAGEFPYLLLKLDEAAEMENFQVFQPNNLGA</sequence>
<dbReference type="Gene3D" id="3.30.460.10">
    <property type="entry name" value="Beta Polymerase, domain 2"/>
    <property type="match status" value="1"/>
</dbReference>
<dbReference type="AlphaFoldDB" id="A0AAE0KLZ7"/>
<dbReference type="InterPro" id="IPR043519">
    <property type="entry name" value="NT_sf"/>
</dbReference>
<evidence type="ECO:0000256" key="7">
    <source>
        <dbReference type="ARBA" id="ARBA00023136"/>
    </source>
</evidence>
<gene>
    <name evidence="10" type="ORF">B0T24DRAFT_610359</name>
</gene>
<keyword evidence="11" id="KW-1185">Reference proteome</keyword>
<dbReference type="Proteomes" id="UP001287356">
    <property type="component" value="Unassembled WGS sequence"/>
</dbReference>
<comment type="subcellular location">
    <subcellularLocation>
        <location evidence="2 8">Mitochondrion inner membrane</location>
        <topology evidence="2 8">Peripheral membrane protein</topology>
        <orientation evidence="2 8">Matrix side</orientation>
    </subcellularLocation>
</comment>
<evidence type="ECO:0000256" key="9">
    <source>
        <dbReference type="SAM" id="MobiDB-lite"/>
    </source>
</evidence>
<feature type="region of interest" description="Disordered" evidence="9">
    <location>
        <begin position="57"/>
        <end position="88"/>
    </location>
</feature>
<comment type="similarity">
    <text evidence="3 8">Belongs to the ATP25 family.</text>
</comment>
<protein>
    <recommendedName>
        <fullName evidence="8">ATPase synthesis protein 25</fullName>
    </recommendedName>
</protein>
<evidence type="ECO:0000313" key="10">
    <source>
        <dbReference type="EMBL" id="KAK3378934.1"/>
    </source>
</evidence>
<dbReference type="GO" id="GO:0048255">
    <property type="term" value="P:mRNA stabilization"/>
    <property type="evidence" value="ECO:0007669"/>
    <property type="project" value="TreeGrafter"/>
</dbReference>
<evidence type="ECO:0000256" key="6">
    <source>
        <dbReference type="ARBA" id="ARBA00023128"/>
    </source>
</evidence>
<reference evidence="10" key="1">
    <citation type="journal article" date="2023" name="Mol. Phylogenet. Evol.">
        <title>Genome-scale phylogeny and comparative genomics of the fungal order Sordariales.</title>
        <authorList>
            <person name="Hensen N."/>
            <person name="Bonometti L."/>
            <person name="Westerberg I."/>
            <person name="Brannstrom I.O."/>
            <person name="Guillou S."/>
            <person name="Cros-Aarteil S."/>
            <person name="Calhoun S."/>
            <person name="Haridas S."/>
            <person name="Kuo A."/>
            <person name="Mondo S."/>
            <person name="Pangilinan J."/>
            <person name="Riley R."/>
            <person name="LaButti K."/>
            <person name="Andreopoulos B."/>
            <person name="Lipzen A."/>
            <person name="Chen C."/>
            <person name="Yan M."/>
            <person name="Daum C."/>
            <person name="Ng V."/>
            <person name="Clum A."/>
            <person name="Steindorff A."/>
            <person name="Ohm R.A."/>
            <person name="Martin F."/>
            <person name="Silar P."/>
            <person name="Natvig D.O."/>
            <person name="Lalanne C."/>
            <person name="Gautier V."/>
            <person name="Ament-Velasquez S.L."/>
            <person name="Kruys A."/>
            <person name="Hutchinson M.I."/>
            <person name="Powell A.J."/>
            <person name="Barry K."/>
            <person name="Miller A.N."/>
            <person name="Grigoriev I.V."/>
            <person name="Debuchy R."/>
            <person name="Gladieux P."/>
            <person name="Hiltunen Thoren M."/>
            <person name="Johannesson H."/>
        </authorList>
    </citation>
    <scope>NUCLEOTIDE SEQUENCE</scope>
    <source>
        <strain evidence="10">CBS 958.72</strain>
    </source>
</reference>
<evidence type="ECO:0000256" key="2">
    <source>
        <dbReference type="ARBA" id="ARBA00004443"/>
    </source>
</evidence>
<dbReference type="FunFam" id="3.30.460.10:FF:000044">
    <property type="entry name" value="ATPase synthesis protein 25, mitochondrial"/>
    <property type="match status" value="1"/>
</dbReference>
<keyword evidence="7 8" id="KW-0472">Membrane</keyword>
<accession>A0AAE0KLZ7</accession>
<keyword evidence="5 8" id="KW-0809">Transit peptide</keyword>
<dbReference type="GO" id="GO:0005743">
    <property type="term" value="C:mitochondrial inner membrane"/>
    <property type="evidence" value="ECO:0007669"/>
    <property type="project" value="UniProtKB-SubCell"/>
</dbReference>
<comment type="function">
    <text evidence="8">Mitochondrial mRNA stabilization factor.</text>
</comment>
<reference evidence="10" key="2">
    <citation type="submission" date="2023-06" db="EMBL/GenBank/DDBJ databases">
        <authorList>
            <consortium name="Lawrence Berkeley National Laboratory"/>
            <person name="Haridas S."/>
            <person name="Hensen N."/>
            <person name="Bonometti L."/>
            <person name="Westerberg I."/>
            <person name="Brannstrom I.O."/>
            <person name="Guillou S."/>
            <person name="Cros-Aarteil S."/>
            <person name="Calhoun S."/>
            <person name="Kuo A."/>
            <person name="Mondo S."/>
            <person name="Pangilinan J."/>
            <person name="Riley R."/>
            <person name="Labutti K."/>
            <person name="Andreopoulos B."/>
            <person name="Lipzen A."/>
            <person name="Chen C."/>
            <person name="Yanf M."/>
            <person name="Daum C."/>
            <person name="Ng V."/>
            <person name="Clum A."/>
            <person name="Steindorff A."/>
            <person name="Ohm R."/>
            <person name="Martin F."/>
            <person name="Silar P."/>
            <person name="Natvig D."/>
            <person name="Lalanne C."/>
            <person name="Gautier V."/>
            <person name="Ament-Velasquez S.L."/>
            <person name="Kruys A."/>
            <person name="Hutchinson M.I."/>
            <person name="Powell A.J."/>
            <person name="Barry K."/>
            <person name="Miller A.N."/>
            <person name="Grigoriev I.V."/>
            <person name="Debuchy R."/>
            <person name="Gladieux P."/>
            <person name="Thoren M.H."/>
            <person name="Johannesson H."/>
        </authorList>
    </citation>
    <scope>NUCLEOTIDE SEQUENCE</scope>
    <source>
        <strain evidence="10">CBS 958.72</strain>
    </source>
</reference>
<keyword evidence="6 8" id="KW-0496">Mitochondrion</keyword>
<dbReference type="PANTHER" id="PTHR28087:SF1">
    <property type="entry name" value="ATPASE SYNTHESIS PROTEIN 25, MITOCHONDRIAL"/>
    <property type="match status" value="1"/>
</dbReference>
<evidence type="ECO:0000313" key="11">
    <source>
        <dbReference type="Proteomes" id="UP001287356"/>
    </source>
</evidence>
<evidence type="ECO:0000256" key="8">
    <source>
        <dbReference type="RuleBase" id="RU367062"/>
    </source>
</evidence>
<dbReference type="PANTHER" id="PTHR28087">
    <property type="entry name" value="ATPASE SYNTHESIS PROTEIN 25, MITOCHONDRIAL"/>
    <property type="match status" value="1"/>
</dbReference>
<name>A0AAE0KLZ7_9PEZI</name>
<comment type="function">
    <text evidence="1">Probable mitochondrial mRNA stabilization factor.</text>
</comment>
<evidence type="ECO:0000256" key="1">
    <source>
        <dbReference type="ARBA" id="ARBA00003470"/>
    </source>
</evidence>
<keyword evidence="4 8" id="KW-0999">Mitochondrion inner membrane</keyword>